<name>A0ACB6Z6F4_THEGA</name>
<organism evidence="1 2">
    <name type="scientific">Thelephora ganbajun</name>
    <name type="common">Ganba fungus</name>
    <dbReference type="NCBI Taxonomy" id="370292"/>
    <lineage>
        <taxon>Eukaryota</taxon>
        <taxon>Fungi</taxon>
        <taxon>Dikarya</taxon>
        <taxon>Basidiomycota</taxon>
        <taxon>Agaricomycotina</taxon>
        <taxon>Agaricomycetes</taxon>
        <taxon>Thelephorales</taxon>
        <taxon>Thelephoraceae</taxon>
        <taxon>Thelephora</taxon>
    </lineage>
</organism>
<reference evidence="1" key="2">
    <citation type="journal article" date="2020" name="Nat. Commun.">
        <title>Large-scale genome sequencing of mycorrhizal fungi provides insights into the early evolution of symbiotic traits.</title>
        <authorList>
            <person name="Miyauchi S."/>
            <person name="Kiss E."/>
            <person name="Kuo A."/>
            <person name="Drula E."/>
            <person name="Kohler A."/>
            <person name="Sanchez-Garcia M."/>
            <person name="Morin E."/>
            <person name="Andreopoulos B."/>
            <person name="Barry K.W."/>
            <person name="Bonito G."/>
            <person name="Buee M."/>
            <person name="Carver A."/>
            <person name="Chen C."/>
            <person name="Cichocki N."/>
            <person name="Clum A."/>
            <person name="Culley D."/>
            <person name="Crous P.W."/>
            <person name="Fauchery L."/>
            <person name="Girlanda M."/>
            <person name="Hayes R.D."/>
            <person name="Keri Z."/>
            <person name="LaButti K."/>
            <person name="Lipzen A."/>
            <person name="Lombard V."/>
            <person name="Magnuson J."/>
            <person name="Maillard F."/>
            <person name="Murat C."/>
            <person name="Nolan M."/>
            <person name="Ohm R.A."/>
            <person name="Pangilinan J."/>
            <person name="Pereira M.F."/>
            <person name="Perotto S."/>
            <person name="Peter M."/>
            <person name="Pfister S."/>
            <person name="Riley R."/>
            <person name="Sitrit Y."/>
            <person name="Stielow J.B."/>
            <person name="Szollosi G."/>
            <person name="Zifcakova L."/>
            <person name="Stursova M."/>
            <person name="Spatafora J.W."/>
            <person name="Tedersoo L."/>
            <person name="Vaario L.M."/>
            <person name="Yamada A."/>
            <person name="Yan M."/>
            <person name="Wang P."/>
            <person name="Xu J."/>
            <person name="Bruns T."/>
            <person name="Baldrian P."/>
            <person name="Vilgalys R."/>
            <person name="Dunand C."/>
            <person name="Henrissat B."/>
            <person name="Grigoriev I.V."/>
            <person name="Hibbett D."/>
            <person name="Nagy L.G."/>
            <person name="Martin F.M."/>
        </authorList>
    </citation>
    <scope>NUCLEOTIDE SEQUENCE</scope>
    <source>
        <strain evidence="1">P2</strain>
    </source>
</reference>
<protein>
    <submittedName>
        <fullName evidence="1">Uncharacterized protein</fullName>
    </submittedName>
</protein>
<comment type="caution">
    <text evidence="1">The sequence shown here is derived from an EMBL/GenBank/DDBJ whole genome shotgun (WGS) entry which is preliminary data.</text>
</comment>
<sequence>MDFEAARTYQNVFLRIRGEVLVVSPGLLGTVSGSLFVRGVEGERVLDIMASSLGTSDFVREVL</sequence>
<gene>
    <name evidence="1" type="ORF">BDM02DRAFT_3120473</name>
</gene>
<evidence type="ECO:0000313" key="2">
    <source>
        <dbReference type="Proteomes" id="UP000886501"/>
    </source>
</evidence>
<keyword evidence="2" id="KW-1185">Reference proteome</keyword>
<dbReference type="Proteomes" id="UP000886501">
    <property type="component" value="Unassembled WGS sequence"/>
</dbReference>
<evidence type="ECO:0000313" key="1">
    <source>
        <dbReference type="EMBL" id="KAF9645309.1"/>
    </source>
</evidence>
<reference evidence="1" key="1">
    <citation type="submission" date="2019-10" db="EMBL/GenBank/DDBJ databases">
        <authorList>
            <consortium name="DOE Joint Genome Institute"/>
            <person name="Kuo A."/>
            <person name="Miyauchi S."/>
            <person name="Kiss E."/>
            <person name="Drula E."/>
            <person name="Kohler A."/>
            <person name="Sanchez-Garcia M."/>
            <person name="Andreopoulos B."/>
            <person name="Barry K.W."/>
            <person name="Bonito G."/>
            <person name="Buee M."/>
            <person name="Carver A."/>
            <person name="Chen C."/>
            <person name="Cichocki N."/>
            <person name="Clum A."/>
            <person name="Culley D."/>
            <person name="Crous P.W."/>
            <person name="Fauchery L."/>
            <person name="Girlanda M."/>
            <person name="Hayes R."/>
            <person name="Keri Z."/>
            <person name="Labutti K."/>
            <person name="Lipzen A."/>
            <person name="Lombard V."/>
            <person name="Magnuson J."/>
            <person name="Maillard F."/>
            <person name="Morin E."/>
            <person name="Murat C."/>
            <person name="Nolan M."/>
            <person name="Ohm R."/>
            <person name="Pangilinan J."/>
            <person name="Pereira M."/>
            <person name="Perotto S."/>
            <person name="Peter M."/>
            <person name="Riley R."/>
            <person name="Sitrit Y."/>
            <person name="Stielow B."/>
            <person name="Szollosi G."/>
            <person name="Zifcakova L."/>
            <person name="Stursova M."/>
            <person name="Spatafora J.W."/>
            <person name="Tedersoo L."/>
            <person name="Vaario L.-M."/>
            <person name="Yamada A."/>
            <person name="Yan M."/>
            <person name="Wang P."/>
            <person name="Xu J."/>
            <person name="Bruns T."/>
            <person name="Baldrian P."/>
            <person name="Vilgalys R."/>
            <person name="Henrissat B."/>
            <person name="Grigoriev I.V."/>
            <person name="Hibbett D."/>
            <person name="Nagy L.G."/>
            <person name="Martin F.M."/>
        </authorList>
    </citation>
    <scope>NUCLEOTIDE SEQUENCE</scope>
    <source>
        <strain evidence="1">P2</strain>
    </source>
</reference>
<accession>A0ACB6Z6F4</accession>
<dbReference type="EMBL" id="MU118096">
    <property type="protein sequence ID" value="KAF9645309.1"/>
    <property type="molecule type" value="Genomic_DNA"/>
</dbReference>
<proteinExistence type="predicted"/>